<dbReference type="InterPro" id="IPR003838">
    <property type="entry name" value="ABC3_permease_C"/>
</dbReference>
<keyword evidence="10" id="KW-0449">Lipoprotein</keyword>
<sequence length="391" mass="43456">MKLLLRLAVRFLFGGKSYTHLVTAVAFLGVMIGVVALLLTMGVFSGFQKALKEKILSSMPHVIVSLIEGKPDDHHLTIIRKNPWVERAFPIMVFQAVIGKDRTFQSVSVKAIRPEDMGVYAGAILEGKPGGVMIGSGLADILGVKVGDQITLISPMGIRTPLGFLPKIERVRVGGIYRRGTFDQDYLTVVMPMEQAISIFGDSWQLSGYEVYLKDPYMAQDVKKELEKSLGSSVFVRSWVDFNQPLFNALELEKRGIFFVLLLMILIASFNITSLLFMKAREKVKDVAILKTYGMKSGQVFLLFVLQGFILGFLGASLGVSLAFLGEWLINRYDLIRVPADVYLMDHVPCYIQTQDLVLTFLGALLLSCMSSLLPAYKVSKEKVVQVLRGE</sequence>
<organism evidence="10 11">
    <name type="scientific">Thermocrinis minervae</name>
    <dbReference type="NCBI Taxonomy" id="381751"/>
    <lineage>
        <taxon>Bacteria</taxon>
        <taxon>Pseudomonadati</taxon>
        <taxon>Aquificota</taxon>
        <taxon>Aquificia</taxon>
        <taxon>Aquificales</taxon>
        <taxon>Aquificaceae</taxon>
        <taxon>Thermocrinis</taxon>
    </lineage>
</organism>
<dbReference type="GO" id="GO:0044874">
    <property type="term" value="P:lipoprotein localization to outer membrane"/>
    <property type="evidence" value="ECO:0007669"/>
    <property type="project" value="TreeGrafter"/>
</dbReference>
<dbReference type="GO" id="GO:0098797">
    <property type="term" value="C:plasma membrane protein complex"/>
    <property type="evidence" value="ECO:0007669"/>
    <property type="project" value="TreeGrafter"/>
</dbReference>
<feature type="transmembrane region" description="Helical" evidence="7">
    <location>
        <begin position="256"/>
        <end position="278"/>
    </location>
</feature>
<keyword evidence="3" id="KW-1003">Cell membrane</keyword>
<keyword evidence="6 7" id="KW-0472">Membrane</keyword>
<proteinExistence type="inferred from homology"/>
<dbReference type="EMBL" id="LT670846">
    <property type="protein sequence ID" value="SHK47806.1"/>
    <property type="molecule type" value="Genomic_DNA"/>
</dbReference>
<dbReference type="PANTHER" id="PTHR30489:SF0">
    <property type="entry name" value="LIPOPROTEIN-RELEASING SYSTEM TRANSMEMBRANE PROTEIN LOLE"/>
    <property type="match status" value="1"/>
</dbReference>
<evidence type="ECO:0000256" key="6">
    <source>
        <dbReference type="ARBA" id="ARBA00023136"/>
    </source>
</evidence>
<dbReference type="RefSeq" id="WP_079654260.1">
    <property type="nucleotide sequence ID" value="NZ_LT670846.1"/>
</dbReference>
<keyword evidence="4 7" id="KW-0812">Transmembrane</keyword>
<dbReference type="STRING" id="381751.SAMN05444391_1154"/>
<evidence type="ECO:0000256" key="2">
    <source>
        <dbReference type="ARBA" id="ARBA00005236"/>
    </source>
</evidence>
<dbReference type="Pfam" id="PF02687">
    <property type="entry name" value="FtsX"/>
    <property type="match status" value="1"/>
</dbReference>
<dbReference type="InterPro" id="IPR051447">
    <property type="entry name" value="Lipoprotein-release_system"/>
</dbReference>
<evidence type="ECO:0000256" key="5">
    <source>
        <dbReference type="ARBA" id="ARBA00022989"/>
    </source>
</evidence>
<evidence type="ECO:0000256" key="7">
    <source>
        <dbReference type="SAM" id="Phobius"/>
    </source>
</evidence>
<evidence type="ECO:0000256" key="3">
    <source>
        <dbReference type="ARBA" id="ARBA00022475"/>
    </source>
</evidence>
<feature type="domain" description="MacB-like periplasmic core" evidence="9">
    <location>
        <begin position="23"/>
        <end position="228"/>
    </location>
</feature>
<evidence type="ECO:0000259" key="9">
    <source>
        <dbReference type="Pfam" id="PF12704"/>
    </source>
</evidence>
<gene>
    <name evidence="10" type="ORF">SAMN05444391_1154</name>
</gene>
<dbReference type="AlphaFoldDB" id="A0A1M6ST23"/>
<evidence type="ECO:0000259" key="8">
    <source>
        <dbReference type="Pfam" id="PF02687"/>
    </source>
</evidence>
<feature type="domain" description="ABC3 transporter permease C-terminal" evidence="8">
    <location>
        <begin position="258"/>
        <end position="382"/>
    </location>
</feature>
<evidence type="ECO:0000313" key="10">
    <source>
        <dbReference type="EMBL" id="SHK47806.1"/>
    </source>
</evidence>
<feature type="transmembrane region" description="Helical" evidence="7">
    <location>
        <begin position="21"/>
        <end position="47"/>
    </location>
</feature>
<name>A0A1M6ST23_9AQUI</name>
<evidence type="ECO:0000256" key="4">
    <source>
        <dbReference type="ARBA" id="ARBA00022692"/>
    </source>
</evidence>
<evidence type="ECO:0000313" key="11">
    <source>
        <dbReference type="Proteomes" id="UP000189810"/>
    </source>
</evidence>
<reference evidence="10 11" key="1">
    <citation type="submission" date="2016-11" db="EMBL/GenBank/DDBJ databases">
        <authorList>
            <person name="Jaros S."/>
            <person name="Januszkiewicz K."/>
            <person name="Wedrychowicz H."/>
        </authorList>
    </citation>
    <scope>NUCLEOTIDE SEQUENCE [LARGE SCALE GENOMIC DNA]</scope>
    <source>
        <strain evidence="10 11">DSM 19557</strain>
    </source>
</reference>
<feature type="transmembrane region" description="Helical" evidence="7">
    <location>
        <begin position="357"/>
        <end position="377"/>
    </location>
</feature>
<dbReference type="OrthoDB" id="9808461at2"/>
<evidence type="ECO:0000256" key="1">
    <source>
        <dbReference type="ARBA" id="ARBA00004651"/>
    </source>
</evidence>
<keyword evidence="5 7" id="KW-1133">Transmembrane helix</keyword>
<dbReference type="Pfam" id="PF12704">
    <property type="entry name" value="MacB_PCD"/>
    <property type="match status" value="1"/>
</dbReference>
<comment type="similarity">
    <text evidence="2">Belongs to the ABC-4 integral membrane protein family. LolC/E subfamily.</text>
</comment>
<protein>
    <submittedName>
        <fullName evidence="10">Lipoprotein-releasing system permease protein</fullName>
    </submittedName>
</protein>
<dbReference type="InterPro" id="IPR025857">
    <property type="entry name" value="MacB_PCD"/>
</dbReference>
<keyword evidence="11" id="KW-1185">Reference proteome</keyword>
<dbReference type="Proteomes" id="UP000189810">
    <property type="component" value="Chromosome I"/>
</dbReference>
<feature type="transmembrane region" description="Helical" evidence="7">
    <location>
        <begin position="299"/>
        <end position="325"/>
    </location>
</feature>
<comment type="subcellular location">
    <subcellularLocation>
        <location evidence="1">Cell membrane</location>
        <topology evidence="1">Multi-pass membrane protein</topology>
    </subcellularLocation>
</comment>
<accession>A0A1M6ST23</accession>
<dbReference type="PANTHER" id="PTHR30489">
    <property type="entry name" value="LIPOPROTEIN-RELEASING SYSTEM TRANSMEMBRANE PROTEIN LOLE"/>
    <property type="match status" value="1"/>
</dbReference>